<reference evidence="2" key="1">
    <citation type="submission" date="2014-09" db="EMBL/GenBank/DDBJ databases">
        <authorList>
            <person name="Sharma Rahul"/>
            <person name="Thines Marco"/>
        </authorList>
    </citation>
    <scope>NUCLEOTIDE SEQUENCE [LARGE SCALE GENOMIC DNA]</scope>
</reference>
<sequence length="89" mass="10177">MQNGNLELVVVWNAESLRFIVAAQVDESVDFHKSFVLSIASEDVSDKAVLLVGFFNRLVFYVRSDDRVRVFKADHVVLHDGKPFDHELE</sequence>
<dbReference type="AlphaFoldDB" id="A0A0P1A867"/>
<evidence type="ECO:0000313" key="1">
    <source>
        <dbReference type="EMBL" id="CEG36540.1"/>
    </source>
</evidence>
<keyword evidence="2" id="KW-1185">Reference proteome</keyword>
<proteinExistence type="predicted"/>
<evidence type="ECO:0000313" key="2">
    <source>
        <dbReference type="Proteomes" id="UP000054928"/>
    </source>
</evidence>
<dbReference type="EMBL" id="CCYD01000207">
    <property type="protein sequence ID" value="CEG36540.1"/>
    <property type="molecule type" value="Genomic_DNA"/>
</dbReference>
<accession>A0A0P1A867</accession>
<dbReference type="RefSeq" id="XP_024572909.1">
    <property type="nucleotide sequence ID" value="XM_024721765.1"/>
</dbReference>
<name>A0A0P1A867_PLAHL</name>
<dbReference type="GeneID" id="36398143"/>
<dbReference type="Proteomes" id="UP000054928">
    <property type="component" value="Unassembled WGS sequence"/>
</dbReference>
<protein>
    <submittedName>
        <fullName evidence="1">Uncharacterized protein</fullName>
    </submittedName>
</protein>
<organism evidence="1 2">
    <name type="scientific">Plasmopara halstedii</name>
    <name type="common">Downy mildew of sunflower</name>
    <dbReference type="NCBI Taxonomy" id="4781"/>
    <lineage>
        <taxon>Eukaryota</taxon>
        <taxon>Sar</taxon>
        <taxon>Stramenopiles</taxon>
        <taxon>Oomycota</taxon>
        <taxon>Peronosporomycetes</taxon>
        <taxon>Peronosporales</taxon>
        <taxon>Peronosporaceae</taxon>
        <taxon>Plasmopara</taxon>
    </lineage>
</organism>